<feature type="domain" description="RCK C-terminal" evidence="2">
    <location>
        <begin position="135"/>
        <end position="218"/>
    </location>
</feature>
<dbReference type="Pfam" id="PF02080">
    <property type="entry name" value="TrkA_C"/>
    <property type="match status" value="1"/>
</dbReference>
<dbReference type="InterPro" id="IPR003148">
    <property type="entry name" value="RCK_N"/>
</dbReference>
<feature type="domain" description="RCK N-terminal" evidence="1">
    <location>
        <begin position="3"/>
        <end position="119"/>
    </location>
</feature>
<dbReference type="SUPFAM" id="SSF116726">
    <property type="entry name" value="TrkA C-terminal domain-like"/>
    <property type="match status" value="1"/>
</dbReference>
<dbReference type="AlphaFoldDB" id="A0A6G7PY23"/>
<dbReference type="Gene3D" id="3.40.50.720">
    <property type="entry name" value="NAD(P)-binding Rossmann-like Domain"/>
    <property type="match status" value="1"/>
</dbReference>
<dbReference type="Pfam" id="PF02254">
    <property type="entry name" value="TrkA_N"/>
    <property type="match status" value="1"/>
</dbReference>
<dbReference type="Gene3D" id="3.30.70.1450">
    <property type="entry name" value="Regulator of K+ conductance, C-terminal domain"/>
    <property type="match status" value="1"/>
</dbReference>
<dbReference type="GO" id="GO:0006813">
    <property type="term" value="P:potassium ion transport"/>
    <property type="evidence" value="ECO:0007669"/>
    <property type="project" value="InterPro"/>
</dbReference>
<dbReference type="InterPro" id="IPR036721">
    <property type="entry name" value="RCK_C_sf"/>
</dbReference>
<protein>
    <submittedName>
        <fullName evidence="3">TrkA family potassium uptake protein</fullName>
    </submittedName>
</protein>
<dbReference type="EMBL" id="CP048877">
    <property type="protein sequence ID" value="QIJ72348.1"/>
    <property type="molecule type" value="Genomic_DNA"/>
</dbReference>
<dbReference type="RefSeq" id="WP_166032566.1">
    <property type="nucleotide sequence ID" value="NZ_CP048877.1"/>
</dbReference>
<accession>A0A6G7PY23</accession>
<keyword evidence="4" id="KW-1185">Reference proteome</keyword>
<dbReference type="InterPro" id="IPR050721">
    <property type="entry name" value="Trk_Ktr_HKT_K-transport"/>
</dbReference>
<evidence type="ECO:0000259" key="2">
    <source>
        <dbReference type="PROSITE" id="PS51202"/>
    </source>
</evidence>
<reference evidence="3 4" key="1">
    <citation type="submission" date="2020-02" db="EMBL/GenBank/DDBJ databases">
        <title>Genome analysis of Thermosulfuriphilus ammonigenes ST65T, an anaerobic thermophilic chemolithoautotrophic bacterium isolated from a deep-sea hydrothermal vent.</title>
        <authorList>
            <person name="Slobodkina G."/>
            <person name="Allioux M."/>
            <person name="Merkel A."/>
            <person name="Alain K."/>
            <person name="Jebbar M."/>
            <person name="Slobodkin A."/>
        </authorList>
    </citation>
    <scope>NUCLEOTIDE SEQUENCE [LARGE SCALE GENOMIC DNA]</scope>
    <source>
        <strain evidence="3 4">ST65</strain>
    </source>
</reference>
<dbReference type="PROSITE" id="PS51201">
    <property type="entry name" value="RCK_N"/>
    <property type="match status" value="1"/>
</dbReference>
<dbReference type="Proteomes" id="UP000502179">
    <property type="component" value="Chromosome"/>
</dbReference>
<evidence type="ECO:0000259" key="1">
    <source>
        <dbReference type="PROSITE" id="PS51201"/>
    </source>
</evidence>
<dbReference type="PANTHER" id="PTHR43833:SF7">
    <property type="entry name" value="KTR SYSTEM POTASSIUM UPTAKE PROTEIN C"/>
    <property type="match status" value="1"/>
</dbReference>
<dbReference type="KEGG" id="tav:G4V39_08710"/>
<organism evidence="3 4">
    <name type="scientific">Thermosulfuriphilus ammonigenes</name>
    <dbReference type="NCBI Taxonomy" id="1936021"/>
    <lineage>
        <taxon>Bacteria</taxon>
        <taxon>Pseudomonadati</taxon>
        <taxon>Thermodesulfobacteriota</taxon>
        <taxon>Thermodesulfobacteria</taxon>
        <taxon>Thermodesulfobacteriales</taxon>
        <taxon>Thermodesulfobacteriaceae</taxon>
        <taxon>Thermosulfuriphilus</taxon>
    </lineage>
</organism>
<dbReference type="InterPro" id="IPR006037">
    <property type="entry name" value="RCK_C"/>
</dbReference>
<evidence type="ECO:0000313" key="4">
    <source>
        <dbReference type="Proteomes" id="UP000502179"/>
    </source>
</evidence>
<gene>
    <name evidence="3" type="ORF">G4V39_08710</name>
</gene>
<dbReference type="InterPro" id="IPR036291">
    <property type="entry name" value="NAD(P)-bd_dom_sf"/>
</dbReference>
<dbReference type="SUPFAM" id="SSF51735">
    <property type="entry name" value="NAD(P)-binding Rossmann-fold domains"/>
    <property type="match status" value="1"/>
</dbReference>
<dbReference type="GO" id="GO:0008324">
    <property type="term" value="F:monoatomic cation transmembrane transporter activity"/>
    <property type="evidence" value="ECO:0007669"/>
    <property type="project" value="InterPro"/>
</dbReference>
<evidence type="ECO:0000313" key="3">
    <source>
        <dbReference type="EMBL" id="QIJ72348.1"/>
    </source>
</evidence>
<sequence>MEKRRFAVIGLGKFGFYLARNLAEHKQHVLCIEKDEALVEAISPYVGEAVVGDASKREVLEGLALAEMEQVIVAVGNLTQSVLITLYLKELGVRRVLAKANDEDHAKVLSLVGADRVIIPERDSARRVAQSLIMPNIVDFLPMMPDFCVAEIEPPPSFVGHSLAELDLRRRYHVYVIGVRNKFSDKIALMPRAEHVIDRDEVLYVMGRHVDVEALSEK</sequence>
<proteinExistence type="predicted"/>
<name>A0A6G7PY23_9BACT</name>
<dbReference type="PANTHER" id="PTHR43833">
    <property type="entry name" value="POTASSIUM CHANNEL PROTEIN 2-RELATED-RELATED"/>
    <property type="match status" value="1"/>
</dbReference>
<dbReference type="PROSITE" id="PS51202">
    <property type="entry name" value="RCK_C"/>
    <property type="match status" value="1"/>
</dbReference>